<gene>
    <name evidence="2" type="ORF">D2V07_13105</name>
</gene>
<name>A0A418NQB9_9SPHN</name>
<keyword evidence="1" id="KW-0812">Transmembrane</keyword>
<sequence length="123" mass="13510">MPEKPHPSVTFARRVYIIAAIYGFLAVPALYFTDAPDPHRLLYFAFAGIALVFQGVFLVIARDPLRYAAFLPLTVFEKVSFGVPALAFWSQGQAADDMALGGAVDLLFAILFAAAWLKMRKVA</sequence>
<dbReference type="AlphaFoldDB" id="A0A418NQB9"/>
<dbReference type="Proteomes" id="UP000286576">
    <property type="component" value="Unassembled WGS sequence"/>
</dbReference>
<dbReference type="OrthoDB" id="7408369at2"/>
<reference evidence="2 3" key="1">
    <citation type="submission" date="2018-08" db="EMBL/GenBank/DDBJ databases">
        <title>Erythrobacter zhengii sp.nov., a bacterium isolated from deep-sea sediment.</title>
        <authorList>
            <person name="Fang C."/>
            <person name="Wu Y.-H."/>
            <person name="Sun C."/>
            <person name="Wang H."/>
            <person name="Cheng H."/>
            <person name="Meng F.-X."/>
            <person name="Wang C.-S."/>
            <person name="Xu X.-W."/>
        </authorList>
    </citation>
    <scope>NUCLEOTIDE SEQUENCE [LARGE SCALE GENOMIC DNA]</scope>
    <source>
        <strain evidence="2 3">V18</strain>
    </source>
</reference>
<evidence type="ECO:0000256" key="1">
    <source>
        <dbReference type="SAM" id="Phobius"/>
    </source>
</evidence>
<proteinExistence type="predicted"/>
<dbReference type="RefSeq" id="WP_119587474.1">
    <property type="nucleotide sequence ID" value="NZ_CAWODQ010000026.1"/>
</dbReference>
<keyword evidence="1" id="KW-1133">Transmembrane helix</keyword>
<dbReference type="EMBL" id="QXFL01000006">
    <property type="protein sequence ID" value="RIV84524.1"/>
    <property type="molecule type" value="Genomic_DNA"/>
</dbReference>
<evidence type="ECO:0000313" key="3">
    <source>
        <dbReference type="Proteomes" id="UP000286576"/>
    </source>
</evidence>
<feature type="transmembrane region" description="Helical" evidence="1">
    <location>
        <begin position="68"/>
        <end position="92"/>
    </location>
</feature>
<accession>A0A418NQB9</accession>
<comment type="caution">
    <text evidence="2">The sequence shown here is derived from an EMBL/GenBank/DDBJ whole genome shotgun (WGS) entry which is preliminary data.</text>
</comment>
<keyword evidence="1" id="KW-0472">Membrane</keyword>
<organism evidence="2 3">
    <name type="scientific">Aurantiacibacter zhengii</name>
    <dbReference type="NCBI Taxonomy" id="2307003"/>
    <lineage>
        <taxon>Bacteria</taxon>
        <taxon>Pseudomonadati</taxon>
        <taxon>Pseudomonadota</taxon>
        <taxon>Alphaproteobacteria</taxon>
        <taxon>Sphingomonadales</taxon>
        <taxon>Erythrobacteraceae</taxon>
        <taxon>Aurantiacibacter</taxon>
    </lineage>
</organism>
<protein>
    <submittedName>
        <fullName evidence="2">Uncharacterized protein</fullName>
    </submittedName>
</protein>
<feature type="transmembrane region" description="Helical" evidence="1">
    <location>
        <begin position="98"/>
        <end position="117"/>
    </location>
</feature>
<feature type="transmembrane region" description="Helical" evidence="1">
    <location>
        <begin position="12"/>
        <end position="31"/>
    </location>
</feature>
<feature type="transmembrane region" description="Helical" evidence="1">
    <location>
        <begin position="43"/>
        <end position="61"/>
    </location>
</feature>
<keyword evidence="3" id="KW-1185">Reference proteome</keyword>
<evidence type="ECO:0000313" key="2">
    <source>
        <dbReference type="EMBL" id="RIV84524.1"/>
    </source>
</evidence>